<evidence type="ECO:0000313" key="2">
    <source>
        <dbReference type="Proteomes" id="UP000290106"/>
    </source>
</evidence>
<accession>A0A4Q1RD96</accession>
<evidence type="ECO:0000313" key="1">
    <source>
        <dbReference type="EMBL" id="RXS72590.1"/>
    </source>
</evidence>
<keyword evidence="2" id="KW-1185">Reference proteome</keyword>
<proteinExistence type="predicted"/>
<name>A0A4Q1RD96_9FIRM</name>
<sequence length="66" mass="7862">MNLVEHFIVTVHAVEDVTNKFKKKEPSERILAVDLTYNCYGRVKRQVHYFRESEWNQAVDKGYFLA</sequence>
<dbReference type="AlphaFoldDB" id="A0A4Q1RD96"/>
<dbReference type="EMBL" id="SDKC01000002">
    <property type="protein sequence ID" value="RXS72590.1"/>
    <property type="molecule type" value="Genomic_DNA"/>
</dbReference>
<comment type="caution">
    <text evidence="1">The sequence shown here is derived from an EMBL/GenBank/DDBJ whole genome shotgun (WGS) entry which is preliminary data.</text>
</comment>
<dbReference type="Proteomes" id="UP000290106">
    <property type="component" value="Unassembled WGS sequence"/>
</dbReference>
<dbReference type="RefSeq" id="WP_129259706.1">
    <property type="nucleotide sequence ID" value="NZ_SDKC01000002.1"/>
</dbReference>
<reference evidence="1 2" key="1">
    <citation type="submission" date="2019-01" db="EMBL/GenBank/DDBJ databases">
        <title>Blautia sp. nov. KGMB01111 isolated human feces.</title>
        <authorList>
            <person name="Park J.-E."/>
            <person name="Kim J.-S."/>
            <person name="Park S.-H."/>
        </authorList>
    </citation>
    <scope>NUCLEOTIDE SEQUENCE [LARGE SCALE GENOMIC DNA]</scope>
    <source>
        <strain evidence="1 2">KGMB01111</strain>
    </source>
</reference>
<gene>
    <name evidence="1" type="ORF">ETP43_16565</name>
</gene>
<protein>
    <submittedName>
        <fullName evidence="1">Uncharacterized protein</fullName>
    </submittedName>
</protein>
<organism evidence="1 2">
    <name type="scientific">Blautia faecicola</name>
    <dbReference type="NCBI Taxonomy" id="2509240"/>
    <lineage>
        <taxon>Bacteria</taxon>
        <taxon>Bacillati</taxon>
        <taxon>Bacillota</taxon>
        <taxon>Clostridia</taxon>
        <taxon>Lachnospirales</taxon>
        <taxon>Lachnospiraceae</taxon>
        <taxon>Blautia</taxon>
    </lineage>
</organism>